<evidence type="ECO:0000259" key="12">
    <source>
        <dbReference type="PROSITE" id="PS50885"/>
    </source>
</evidence>
<dbReference type="PROSITE" id="PS50885">
    <property type="entry name" value="HAMP"/>
    <property type="match status" value="1"/>
</dbReference>
<feature type="transmembrane region" description="Helical" evidence="10">
    <location>
        <begin position="192"/>
        <end position="212"/>
    </location>
</feature>
<feature type="transmembrane region" description="Helical" evidence="10">
    <location>
        <begin position="12"/>
        <end position="33"/>
    </location>
</feature>
<evidence type="ECO:0000313" key="13">
    <source>
        <dbReference type="EMBL" id="MDQ0326305.1"/>
    </source>
</evidence>
<evidence type="ECO:0000256" key="9">
    <source>
        <dbReference type="SAM" id="Coils"/>
    </source>
</evidence>
<dbReference type="Pfam" id="PF00672">
    <property type="entry name" value="HAMP"/>
    <property type="match status" value="1"/>
</dbReference>
<protein>
    <submittedName>
        <fullName evidence="13">Methyl-accepting chemotaxis protein</fullName>
    </submittedName>
</protein>
<dbReference type="SUPFAM" id="SSF158472">
    <property type="entry name" value="HAMP domain-like"/>
    <property type="match status" value="1"/>
</dbReference>
<evidence type="ECO:0000256" key="10">
    <source>
        <dbReference type="SAM" id="Phobius"/>
    </source>
</evidence>
<dbReference type="PANTHER" id="PTHR32089:SF112">
    <property type="entry name" value="LYSOZYME-LIKE PROTEIN-RELATED"/>
    <property type="match status" value="1"/>
</dbReference>
<feature type="domain" description="HAMP" evidence="12">
    <location>
        <begin position="213"/>
        <end position="266"/>
    </location>
</feature>
<evidence type="ECO:0000259" key="11">
    <source>
        <dbReference type="PROSITE" id="PS50111"/>
    </source>
</evidence>
<dbReference type="InterPro" id="IPR033480">
    <property type="entry name" value="sCache_2"/>
</dbReference>
<dbReference type="SMART" id="SM00304">
    <property type="entry name" value="HAMP"/>
    <property type="match status" value="1"/>
</dbReference>
<evidence type="ECO:0000256" key="8">
    <source>
        <dbReference type="PROSITE-ProRule" id="PRU00284"/>
    </source>
</evidence>
<evidence type="ECO:0000256" key="1">
    <source>
        <dbReference type="ARBA" id="ARBA00004651"/>
    </source>
</evidence>
<feature type="domain" description="Methyl-accepting transducer" evidence="11">
    <location>
        <begin position="290"/>
        <end position="544"/>
    </location>
</feature>
<reference evidence="13 14" key="1">
    <citation type="submission" date="2023-07" db="EMBL/GenBank/DDBJ databases">
        <title>Genomic Encyclopedia of Type Strains, Phase IV (KMG-IV): sequencing the most valuable type-strain genomes for metagenomic binning, comparative biology and taxonomic classification.</title>
        <authorList>
            <person name="Goeker M."/>
        </authorList>
    </citation>
    <scope>NUCLEOTIDE SEQUENCE [LARGE SCALE GENOMIC DNA]</scope>
    <source>
        <strain evidence="13 14">DSM 11549</strain>
    </source>
</reference>
<dbReference type="SMART" id="SM01049">
    <property type="entry name" value="Cache_2"/>
    <property type="match status" value="1"/>
</dbReference>
<feature type="coiled-coil region" evidence="9">
    <location>
        <begin position="260"/>
        <end position="289"/>
    </location>
</feature>
<dbReference type="PROSITE" id="PS50111">
    <property type="entry name" value="CHEMOTAXIS_TRANSDUC_2"/>
    <property type="match status" value="1"/>
</dbReference>
<evidence type="ECO:0000256" key="4">
    <source>
        <dbReference type="ARBA" id="ARBA00022989"/>
    </source>
</evidence>
<evidence type="ECO:0000256" key="6">
    <source>
        <dbReference type="ARBA" id="ARBA00023224"/>
    </source>
</evidence>
<sequence length="564" mass="60183">MKRGLRLKLGHKIYAVLAVGFIGFSAISGFQLLELGHALEDQKGRELSHLTELALDIAKEEEASVARGSRSLQEAQADAARRIGALRYGDNEYFWIKDRNARMVMHPIKPELNGTDLTSITDPSGKHLFVEMLDLVAKEGRGFVRYEWPKPGSVEPQPKLSYVDEFAPWGWVIGTGVYIDDLRAQTWATAKTVLMIGGLVLLVVAVICGFVARRISQAMHATTAAMNELAGGNFEIVLPGLDRGDEVGEIARAVEVFKQKAIEKARLEAEERENKARQAEAERRHEMQRLADMFENAVGEVTEGVSSAATELEAAAGSMTETAERTESLSSTVASISGQTSSNVQSVASASEELGASVGEISRRVQESAKIAGEAVEQAGSANRRVIDLADAARRVGAVVNLITAIAEQTNLLALNATIEAARAGDAGKGFAVVAMEVKTLAAQTAKATEEIVGQITSMQKATGEAETSIRSITETIARMSEISAAVADAAEQQYVATREIAENIQEAAHGTAQVATNILDVQEGAGATGAASSQVLASARSLSQESHRLKQEVQSFLATVRAA</sequence>
<dbReference type="SMART" id="SM00283">
    <property type="entry name" value="MA"/>
    <property type="match status" value="1"/>
</dbReference>
<name>A0ABU0C735_9BRAD</name>
<evidence type="ECO:0000313" key="14">
    <source>
        <dbReference type="Proteomes" id="UP001230253"/>
    </source>
</evidence>
<evidence type="ECO:0000256" key="2">
    <source>
        <dbReference type="ARBA" id="ARBA00022475"/>
    </source>
</evidence>
<dbReference type="Gene3D" id="3.30.450.20">
    <property type="entry name" value="PAS domain"/>
    <property type="match status" value="1"/>
</dbReference>
<comment type="similarity">
    <text evidence="7">Belongs to the methyl-accepting chemotaxis (MCP) protein family.</text>
</comment>
<dbReference type="Gene3D" id="1.10.287.950">
    <property type="entry name" value="Methyl-accepting chemotaxis protein"/>
    <property type="match status" value="1"/>
</dbReference>
<dbReference type="InterPro" id="IPR004090">
    <property type="entry name" value="Chemotax_Me-accpt_rcpt"/>
</dbReference>
<keyword evidence="14" id="KW-1185">Reference proteome</keyword>
<dbReference type="InterPro" id="IPR004089">
    <property type="entry name" value="MCPsignal_dom"/>
</dbReference>
<dbReference type="Pfam" id="PF00015">
    <property type="entry name" value="MCPsignal"/>
    <property type="match status" value="1"/>
</dbReference>
<evidence type="ECO:0000256" key="3">
    <source>
        <dbReference type="ARBA" id="ARBA00022692"/>
    </source>
</evidence>
<keyword evidence="3 10" id="KW-0812">Transmembrane</keyword>
<keyword evidence="2" id="KW-1003">Cell membrane</keyword>
<proteinExistence type="inferred from homology"/>
<dbReference type="PRINTS" id="PR00260">
    <property type="entry name" value="CHEMTRNSDUCR"/>
</dbReference>
<accession>A0ABU0C735</accession>
<dbReference type="InterPro" id="IPR003660">
    <property type="entry name" value="HAMP_dom"/>
</dbReference>
<comment type="caution">
    <text evidence="13">The sequence shown here is derived from an EMBL/GenBank/DDBJ whole genome shotgun (WGS) entry which is preliminary data.</text>
</comment>
<gene>
    <name evidence="13" type="ORF">J2R99_002174</name>
</gene>
<organism evidence="13 14">
    <name type="scientific">Rhodopseudomonas julia</name>
    <dbReference type="NCBI Taxonomy" id="200617"/>
    <lineage>
        <taxon>Bacteria</taxon>
        <taxon>Pseudomonadati</taxon>
        <taxon>Pseudomonadota</taxon>
        <taxon>Alphaproteobacteria</taxon>
        <taxon>Hyphomicrobiales</taxon>
        <taxon>Nitrobacteraceae</taxon>
        <taxon>Rhodopseudomonas</taxon>
    </lineage>
</organism>
<dbReference type="RefSeq" id="WP_307154498.1">
    <property type="nucleotide sequence ID" value="NZ_JAUSUK010000002.1"/>
</dbReference>
<dbReference type="SUPFAM" id="SSF58104">
    <property type="entry name" value="Methyl-accepting chemotaxis protein (MCP) signaling domain"/>
    <property type="match status" value="1"/>
</dbReference>
<keyword evidence="9" id="KW-0175">Coiled coil</keyword>
<evidence type="ECO:0000256" key="5">
    <source>
        <dbReference type="ARBA" id="ARBA00023136"/>
    </source>
</evidence>
<evidence type="ECO:0000256" key="7">
    <source>
        <dbReference type="ARBA" id="ARBA00029447"/>
    </source>
</evidence>
<dbReference type="Gene3D" id="6.10.340.10">
    <property type="match status" value="1"/>
</dbReference>
<dbReference type="Pfam" id="PF17200">
    <property type="entry name" value="sCache_2"/>
    <property type="match status" value="1"/>
</dbReference>
<keyword evidence="6 8" id="KW-0807">Transducer</keyword>
<comment type="subcellular location">
    <subcellularLocation>
        <location evidence="1">Cell membrane</location>
        <topology evidence="1">Multi-pass membrane protein</topology>
    </subcellularLocation>
</comment>
<dbReference type="EMBL" id="JAUSUK010000002">
    <property type="protein sequence ID" value="MDQ0326305.1"/>
    <property type="molecule type" value="Genomic_DNA"/>
</dbReference>
<dbReference type="Proteomes" id="UP001230253">
    <property type="component" value="Unassembled WGS sequence"/>
</dbReference>
<dbReference type="PANTHER" id="PTHR32089">
    <property type="entry name" value="METHYL-ACCEPTING CHEMOTAXIS PROTEIN MCPB"/>
    <property type="match status" value="1"/>
</dbReference>
<keyword evidence="4 10" id="KW-1133">Transmembrane helix</keyword>
<keyword evidence="5 10" id="KW-0472">Membrane</keyword>